<evidence type="ECO:0000259" key="4">
    <source>
        <dbReference type="SMART" id="SM00906"/>
    </source>
</evidence>
<protein>
    <recommendedName>
        <fullName evidence="4">Xylanolytic transcriptional activator regulatory domain-containing protein</fullName>
    </recommendedName>
</protein>
<dbReference type="SMART" id="SM00906">
    <property type="entry name" value="Fungal_trans"/>
    <property type="match status" value="1"/>
</dbReference>
<dbReference type="Proteomes" id="UP001357485">
    <property type="component" value="Unassembled WGS sequence"/>
</dbReference>
<dbReference type="InterPro" id="IPR007219">
    <property type="entry name" value="XnlR_reg_dom"/>
</dbReference>
<reference evidence="5 6" key="1">
    <citation type="submission" date="2023-08" db="EMBL/GenBank/DDBJ databases">
        <title>Black Yeasts Isolated from many extreme environments.</title>
        <authorList>
            <person name="Coleine C."/>
            <person name="Stajich J.E."/>
            <person name="Selbmann L."/>
        </authorList>
    </citation>
    <scope>NUCLEOTIDE SEQUENCE [LARGE SCALE GENOMIC DNA]</scope>
    <source>
        <strain evidence="5 6">CCFEE 536</strain>
    </source>
</reference>
<keyword evidence="2" id="KW-0539">Nucleus</keyword>
<dbReference type="InterPro" id="IPR050613">
    <property type="entry name" value="Sec_Metabolite_Reg"/>
</dbReference>
<evidence type="ECO:0000313" key="5">
    <source>
        <dbReference type="EMBL" id="KAK5283939.1"/>
    </source>
</evidence>
<gene>
    <name evidence="5" type="ORF">LTR16_005311</name>
</gene>
<dbReference type="Pfam" id="PF04082">
    <property type="entry name" value="Fungal_trans"/>
    <property type="match status" value="1"/>
</dbReference>
<dbReference type="PANTHER" id="PTHR31001:SF81">
    <property type="entry name" value="ZN(II)2CYS6 TRANSCRIPTION FACTOR"/>
    <property type="match status" value="1"/>
</dbReference>
<feature type="non-terminal residue" evidence="5">
    <location>
        <position position="1"/>
    </location>
</feature>
<evidence type="ECO:0000256" key="1">
    <source>
        <dbReference type="ARBA" id="ARBA00004123"/>
    </source>
</evidence>
<sequence>PAPSNVFGIGSEHPFANYWTCQGGLPEVMGVLPSKDQADILIAKYFEVVDPVYPMINRRTFYADYERFWAKGVNEKYKSDAAMLALHLVMYAMGTQFIEVPSYTERAQTAEFYVSASNQALRISSYLSHLSTRTVQAMVLICYFLMNDNHASDAWVFAGIVLRQAYAMGLNRDPDIIVPHASAAEKQQRRKLWQAVMFQDTFLTVLLKLPPTATHSDVSVDSLTEDPEPSGSPNSNDTSSSSNARIINQMSISAIAFSPSAPEPPPPPPPVSSLPDPYYDPVTAKDDVSYIRSMWQLANLVQENLCSPLSLSLPLFSSPRHRASLLSSFRSTHRNFPPSLTLLDYTALQQLAVTQPRRVRQNLFLTSNYYHCLMVLQANVNEAA</sequence>
<accession>A0ABR0M765</accession>
<feature type="compositionally biased region" description="Low complexity" evidence="3">
    <location>
        <begin position="231"/>
        <end position="242"/>
    </location>
</feature>
<evidence type="ECO:0000313" key="6">
    <source>
        <dbReference type="Proteomes" id="UP001357485"/>
    </source>
</evidence>
<feature type="region of interest" description="Disordered" evidence="3">
    <location>
        <begin position="217"/>
        <end position="242"/>
    </location>
</feature>
<keyword evidence="6" id="KW-1185">Reference proteome</keyword>
<proteinExistence type="predicted"/>
<feature type="compositionally biased region" description="Pro residues" evidence="3">
    <location>
        <begin position="261"/>
        <end position="272"/>
    </location>
</feature>
<comment type="caution">
    <text evidence="5">The sequence shown here is derived from an EMBL/GenBank/DDBJ whole genome shotgun (WGS) entry which is preliminary data.</text>
</comment>
<organism evidence="5 6">
    <name type="scientific">Cryomyces antarcticus</name>
    <dbReference type="NCBI Taxonomy" id="329879"/>
    <lineage>
        <taxon>Eukaryota</taxon>
        <taxon>Fungi</taxon>
        <taxon>Dikarya</taxon>
        <taxon>Ascomycota</taxon>
        <taxon>Pezizomycotina</taxon>
        <taxon>Dothideomycetes</taxon>
        <taxon>Dothideomycetes incertae sedis</taxon>
        <taxon>Cryomyces</taxon>
    </lineage>
</organism>
<feature type="region of interest" description="Disordered" evidence="3">
    <location>
        <begin position="257"/>
        <end position="278"/>
    </location>
</feature>
<evidence type="ECO:0000256" key="3">
    <source>
        <dbReference type="SAM" id="MobiDB-lite"/>
    </source>
</evidence>
<feature type="domain" description="Xylanolytic transcriptional activator regulatory" evidence="4">
    <location>
        <begin position="154"/>
        <end position="233"/>
    </location>
</feature>
<feature type="non-terminal residue" evidence="5">
    <location>
        <position position="384"/>
    </location>
</feature>
<evidence type="ECO:0000256" key="2">
    <source>
        <dbReference type="ARBA" id="ARBA00023242"/>
    </source>
</evidence>
<dbReference type="CDD" id="cd12148">
    <property type="entry name" value="fungal_TF_MHR"/>
    <property type="match status" value="1"/>
</dbReference>
<name>A0ABR0M765_9PEZI</name>
<dbReference type="PANTHER" id="PTHR31001">
    <property type="entry name" value="UNCHARACTERIZED TRANSCRIPTIONAL REGULATORY PROTEIN"/>
    <property type="match status" value="1"/>
</dbReference>
<comment type="subcellular location">
    <subcellularLocation>
        <location evidence="1">Nucleus</location>
    </subcellularLocation>
</comment>
<dbReference type="EMBL" id="JAVRRA010000837">
    <property type="protein sequence ID" value="KAK5283939.1"/>
    <property type="molecule type" value="Genomic_DNA"/>
</dbReference>